<organism evidence="8 9">
    <name type="scientific">Seiridium unicorne</name>
    <dbReference type="NCBI Taxonomy" id="138068"/>
    <lineage>
        <taxon>Eukaryota</taxon>
        <taxon>Fungi</taxon>
        <taxon>Dikarya</taxon>
        <taxon>Ascomycota</taxon>
        <taxon>Pezizomycotina</taxon>
        <taxon>Sordariomycetes</taxon>
        <taxon>Xylariomycetidae</taxon>
        <taxon>Amphisphaeriales</taxon>
        <taxon>Sporocadaceae</taxon>
        <taxon>Seiridium</taxon>
    </lineage>
</organism>
<accession>A0ABR2USF8</accession>
<gene>
    <name evidence="8" type="ORF">SUNI508_09055</name>
</gene>
<keyword evidence="4 5" id="KW-0408">Iron</keyword>
<dbReference type="InterPro" id="IPR005123">
    <property type="entry name" value="Oxoglu/Fe-dep_dioxygenase_dom"/>
</dbReference>
<evidence type="ECO:0000259" key="7">
    <source>
        <dbReference type="PROSITE" id="PS51471"/>
    </source>
</evidence>
<dbReference type="PRINTS" id="PR00682">
    <property type="entry name" value="IPNSYNTHASE"/>
</dbReference>
<dbReference type="InterPro" id="IPR026992">
    <property type="entry name" value="DIOX_N"/>
</dbReference>
<dbReference type="InterPro" id="IPR044861">
    <property type="entry name" value="IPNS-like_FE2OG_OXY"/>
</dbReference>
<reference evidence="8 9" key="1">
    <citation type="journal article" date="2024" name="J. Plant Pathol.">
        <title>Sequence and assembly of the genome of Seiridium unicorne, isolate CBS 538.82, causal agent of cypress canker disease.</title>
        <authorList>
            <person name="Scali E."/>
            <person name="Rocca G.D."/>
            <person name="Danti R."/>
            <person name="Garbelotto M."/>
            <person name="Barberini S."/>
            <person name="Baroncelli R."/>
            <person name="Emiliani G."/>
        </authorList>
    </citation>
    <scope>NUCLEOTIDE SEQUENCE [LARGE SCALE GENOMIC DNA]</scope>
    <source>
        <strain evidence="8 9">BM-138-508</strain>
    </source>
</reference>
<keyword evidence="3 5" id="KW-0560">Oxidoreductase</keyword>
<dbReference type="EMBL" id="JARVKF010000400">
    <property type="protein sequence ID" value="KAK9417251.1"/>
    <property type="molecule type" value="Genomic_DNA"/>
</dbReference>
<protein>
    <submittedName>
        <fullName evidence="8">Oxoglutarate 3-dioxygenase</fullName>
    </submittedName>
</protein>
<feature type="domain" description="Fe2OG dioxygenase" evidence="7">
    <location>
        <begin position="168"/>
        <end position="280"/>
    </location>
</feature>
<keyword evidence="9" id="KW-1185">Reference proteome</keyword>
<dbReference type="InterPro" id="IPR027443">
    <property type="entry name" value="IPNS-like_sf"/>
</dbReference>
<evidence type="ECO:0000256" key="2">
    <source>
        <dbReference type="ARBA" id="ARBA00022723"/>
    </source>
</evidence>
<name>A0ABR2USF8_9PEZI</name>
<evidence type="ECO:0000313" key="8">
    <source>
        <dbReference type="EMBL" id="KAK9417251.1"/>
    </source>
</evidence>
<keyword evidence="2 5" id="KW-0479">Metal-binding</keyword>
<evidence type="ECO:0000256" key="1">
    <source>
        <dbReference type="ARBA" id="ARBA00008056"/>
    </source>
</evidence>
<evidence type="ECO:0000313" key="9">
    <source>
        <dbReference type="Proteomes" id="UP001408356"/>
    </source>
</evidence>
<comment type="caution">
    <text evidence="8">The sequence shown here is derived from an EMBL/GenBank/DDBJ whole genome shotgun (WGS) entry which is preliminary data.</text>
</comment>
<sequence>MASTLPIIDFGPFIAPDATWQERRNVAAALDKACREVGFFYLKNHGVSLELMNGILDGARAFFETATRDDKKKIALRRLEEGGDNARGWLEIRSEKGGSHEAVDMYRPVDLGEPPYTTGQGPNQWPKSPTSFRPTAEDYIDRVTNLGIQVMKALAMGLDVDEEIFLSRVNEPFWNLRILGYEGRQNKKESNAGIGQHTGKTCYVDFGILTFLLTDSTKNSLQVLDKTGEWTWVDPIEGCYVCNIGDMLAEWTRGAYKSTLHRVCHNNDSLRVSIPFFFDPNWDAYISPVLKASGAEEEDQYKGIRYADKFVRSIDVPLWRDPLVSTAQPQMSSTEQSAGGTPAKA</sequence>
<dbReference type="Proteomes" id="UP001408356">
    <property type="component" value="Unassembled WGS sequence"/>
</dbReference>
<evidence type="ECO:0000256" key="6">
    <source>
        <dbReference type="SAM" id="MobiDB-lite"/>
    </source>
</evidence>
<feature type="region of interest" description="Disordered" evidence="6">
    <location>
        <begin position="325"/>
        <end position="345"/>
    </location>
</feature>
<feature type="compositionally biased region" description="Polar residues" evidence="6">
    <location>
        <begin position="325"/>
        <end position="339"/>
    </location>
</feature>
<comment type="similarity">
    <text evidence="1 5">Belongs to the iron/ascorbate-dependent oxidoreductase family.</text>
</comment>
<proteinExistence type="inferred from homology"/>
<evidence type="ECO:0000256" key="4">
    <source>
        <dbReference type="ARBA" id="ARBA00023004"/>
    </source>
</evidence>
<dbReference type="PANTHER" id="PTHR10209:SF881">
    <property type="entry name" value="FI07970P-RELATED"/>
    <property type="match status" value="1"/>
</dbReference>
<dbReference type="Pfam" id="PF03171">
    <property type="entry name" value="2OG-FeII_Oxy"/>
    <property type="match status" value="1"/>
</dbReference>
<dbReference type="SUPFAM" id="SSF51197">
    <property type="entry name" value="Clavaminate synthase-like"/>
    <property type="match status" value="1"/>
</dbReference>
<dbReference type="Gene3D" id="2.60.120.330">
    <property type="entry name" value="B-lactam Antibiotic, Isopenicillin N Synthase, Chain"/>
    <property type="match status" value="1"/>
</dbReference>
<evidence type="ECO:0000256" key="3">
    <source>
        <dbReference type="ARBA" id="ARBA00023002"/>
    </source>
</evidence>
<dbReference type="PROSITE" id="PS51471">
    <property type="entry name" value="FE2OG_OXY"/>
    <property type="match status" value="1"/>
</dbReference>
<dbReference type="PANTHER" id="PTHR10209">
    <property type="entry name" value="OXIDOREDUCTASE, 2OG-FE II OXYGENASE FAMILY PROTEIN"/>
    <property type="match status" value="1"/>
</dbReference>
<evidence type="ECO:0000256" key="5">
    <source>
        <dbReference type="RuleBase" id="RU003682"/>
    </source>
</evidence>
<dbReference type="Pfam" id="PF14226">
    <property type="entry name" value="DIOX_N"/>
    <property type="match status" value="1"/>
</dbReference>